<dbReference type="EMBL" id="JACRUO010000001">
    <property type="protein sequence ID" value="MBD3689463.1"/>
    <property type="molecule type" value="Genomic_DNA"/>
</dbReference>
<feature type="transmembrane region" description="Helical" evidence="1">
    <location>
        <begin position="7"/>
        <end position="28"/>
    </location>
</feature>
<keyword evidence="1" id="KW-1133">Transmembrane helix</keyword>
<keyword evidence="1" id="KW-0472">Membrane</keyword>
<organism evidence="2 3">
    <name type="scientific">Nanchangia anserum</name>
    <dbReference type="NCBI Taxonomy" id="2692125"/>
    <lineage>
        <taxon>Bacteria</taxon>
        <taxon>Bacillati</taxon>
        <taxon>Actinomycetota</taxon>
        <taxon>Actinomycetes</taxon>
        <taxon>Actinomycetales</taxon>
        <taxon>Actinomycetaceae</taxon>
        <taxon>Nanchangia</taxon>
    </lineage>
</organism>
<proteinExistence type="predicted"/>
<comment type="caution">
    <text evidence="2">The sequence shown here is derived from an EMBL/GenBank/DDBJ whole genome shotgun (WGS) entry which is preliminary data.</text>
</comment>
<evidence type="ECO:0000313" key="2">
    <source>
        <dbReference type="EMBL" id="MBD3689463.1"/>
    </source>
</evidence>
<feature type="transmembrane region" description="Helical" evidence="1">
    <location>
        <begin position="116"/>
        <end position="136"/>
    </location>
</feature>
<dbReference type="AlphaFoldDB" id="A0A8I0GDC2"/>
<evidence type="ECO:0000313" key="3">
    <source>
        <dbReference type="Proteomes" id="UP000627538"/>
    </source>
</evidence>
<gene>
    <name evidence="2" type="ORF">H8R10_04355</name>
</gene>
<keyword evidence="3" id="KW-1185">Reference proteome</keyword>
<sequence length="160" mass="16185">MTRLRRPLIAAIAIVAGIVSFVLTWTLVSRGGTPLLVSPFLAVPVALAALGLIQAGRGVLKLKQRKPTRVTPTQAATIALTAHAAAIVGALLSGHMAAQCAVALLSGDSQMMREQAIGSAVTGIAGIVVTVIAVLVESWCIIDDDDDDVSGGAGVQASPA</sequence>
<evidence type="ECO:0000256" key="1">
    <source>
        <dbReference type="SAM" id="Phobius"/>
    </source>
</evidence>
<dbReference type="Proteomes" id="UP000627538">
    <property type="component" value="Unassembled WGS sequence"/>
</dbReference>
<dbReference type="Pfam" id="PF11377">
    <property type="entry name" value="DUF3180"/>
    <property type="match status" value="1"/>
</dbReference>
<keyword evidence="1" id="KW-0812">Transmembrane</keyword>
<accession>A0A8I0GDC2</accession>
<feature type="transmembrane region" description="Helical" evidence="1">
    <location>
        <begin position="34"/>
        <end position="55"/>
    </location>
</feature>
<reference evidence="2 3" key="1">
    <citation type="submission" date="2020-08" db="EMBL/GenBank/DDBJ databases">
        <title>Winkia gen. nov., sp. nov., isolated from faeces of the Anser albifrons in China.</title>
        <authorList>
            <person name="Liu Q."/>
        </authorList>
    </citation>
    <scope>NUCLEOTIDE SEQUENCE [LARGE SCALE GENOMIC DNA]</scope>
    <source>
        <strain evidence="2 3">C62</strain>
    </source>
</reference>
<protein>
    <submittedName>
        <fullName evidence="2">DUF3180 family protein</fullName>
    </submittedName>
</protein>
<dbReference type="RefSeq" id="WP_191071510.1">
    <property type="nucleotide sequence ID" value="NZ_JACRUO010000001.1"/>
</dbReference>
<dbReference type="InterPro" id="IPR021517">
    <property type="entry name" value="DUF3180"/>
</dbReference>
<name>A0A8I0GDC2_9ACTO</name>
<feature type="transmembrane region" description="Helical" evidence="1">
    <location>
        <begin position="75"/>
        <end position="96"/>
    </location>
</feature>